<accession>A0A6M7WI87</accession>
<feature type="transmembrane region" description="Helical" evidence="2">
    <location>
        <begin position="268"/>
        <end position="289"/>
    </location>
</feature>
<evidence type="ECO:0000256" key="2">
    <source>
        <dbReference type="SAM" id="Phobius"/>
    </source>
</evidence>
<feature type="transmembrane region" description="Helical" evidence="2">
    <location>
        <begin position="112"/>
        <end position="134"/>
    </location>
</feature>
<organism evidence="3 4">
    <name type="scientific">Mesorhizobium loti R88b</name>
    <dbReference type="NCBI Taxonomy" id="935548"/>
    <lineage>
        <taxon>Bacteria</taxon>
        <taxon>Pseudomonadati</taxon>
        <taxon>Pseudomonadota</taxon>
        <taxon>Alphaproteobacteria</taxon>
        <taxon>Hyphomicrobiales</taxon>
        <taxon>Phyllobacteriaceae</taxon>
        <taxon>Mesorhizobium</taxon>
    </lineage>
</organism>
<evidence type="ECO:0000256" key="1">
    <source>
        <dbReference type="SAM" id="Coils"/>
    </source>
</evidence>
<feature type="transmembrane region" description="Helical" evidence="2">
    <location>
        <begin position="20"/>
        <end position="43"/>
    </location>
</feature>
<sequence>MQPTVSAIDLSASEESSSTAVSWGPIIAGAFAASTLTFILMLLGSGLGLSMVSPWSGSGASITTFAVSTATWLVIVQWLSSGVGGYLAGRLRTKWVGVHTDEVYFRDTAHGFLAWALATLLVVGVLGSALSAVVGSGVQAVSTVASGAAMGASAGASANAGSASTDNATSYLVDSLFRPADASKLAAAGPDGNAAAVGQASRILIASAAAGEISADDKTYLSQLVAARTGLSEADAKARVEALVAKVEDAKVKAKQAADTARKGSATFALLGALSLVIGAFIASAAAALGGRQRDEEEAVFLTTR</sequence>
<dbReference type="RefSeq" id="WP_027032666.1">
    <property type="nucleotide sequence ID" value="NZ_CP033367.1"/>
</dbReference>
<gene>
    <name evidence="3" type="ORF">EB235_01760</name>
</gene>
<protein>
    <recommendedName>
        <fullName evidence="5">Mll5186 protein</fullName>
    </recommendedName>
</protein>
<evidence type="ECO:0000313" key="4">
    <source>
        <dbReference type="Proteomes" id="UP000503017"/>
    </source>
</evidence>
<proteinExistence type="predicted"/>
<dbReference type="Proteomes" id="UP000503017">
    <property type="component" value="Chromosome"/>
</dbReference>
<keyword evidence="2" id="KW-0472">Membrane</keyword>
<name>A0A6M7WI87_RHILI</name>
<feature type="transmembrane region" description="Helical" evidence="2">
    <location>
        <begin position="55"/>
        <end position="79"/>
    </location>
</feature>
<dbReference type="AlphaFoldDB" id="A0A6M7WI87"/>
<dbReference type="EMBL" id="CP033367">
    <property type="protein sequence ID" value="QKD00349.1"/>
    <property type="molecule type" value="Genomic_DNA"/>
</dbReference>
<keyword evidence="1" id="KW-0175">Coiled coil</keyword>
<keyword evidence="2" id="KW-1133">Transmembrane helix</keyword>
<reference evidence="3 4" key="1">
    <citation type="submission" date="2018-10" db="EMBL/GenBank/DDBJ databases">
        <authorList>
            <person name="Perry B.J."/>
            <person name="Sullivan J.T."/>
            <person name="Murphy R.J.T."/>
            <person name="Ramsay J.P."/>
            <person name="Ronson C.W."/>
        </authorList>
    </citation>
    <scope>NUCLEOTIDE SEQUENCE [LARGE SCALE GENOMIC DNA]</scope>
    <source>
        <strain evidence="3 4">R88b</strain>
    </source>
</reference>
<feature type="coiled-coil region" evidence="1">
    <location>
        <begin position="233"/>
        <end position="260"/>
    </location>
</feature>
<keyword evidence="2" id="KW-0812">Transmembrane</keyword>
<evidence type="ECO:0008006" key="5">
    <source>
        <dbReference type="Google" id="ProtNLM"/>
    </source>
</evidence>
<evidence type="ECO:0000313" key="3">
    <source>
        <dbReference type="EMBL" id="QKD00349.1"/>
    </source>
</evidence>